<evidence type="ECO:0000313" key="3">
    <source>
        <dbReference type="Proteomes" id="UP000306196"/>
    </source>
</evidence>
<evidence type="ECO:0000256" key="1">
    <source>
        <dbReference type="SAM" id="Phobius"/>
    </source>
</evidence>
<sequence>MIVPEFWAEGRVQHKADGRQVTVRRFGWSDVSQEEAQDRANARAQEAMQRIWSGEKLDRREPKVAYNGAEGVPIREEIVSRHGEVVITRNGYGALCINTPNVLFVDVDVQEGVPRTMSCSVLGVLLLVSIGYGLVQGSWSAFMMGVAGTLILGWWMAGWLFRLYEWFAGGAAKRARKRMHRFSSAHPDWHLRIYETPAGFRVMVLHEVFDPVDERVAECFKSLRADEVYVRMCRRQHCFRARVSPKPWRIGIKDHLPPQRGGWPVKPELMPRRKLWVEEYEARSAVFSSCRFVEQLGSLQLHLEAERVMRLHDDLAKAHSGLPMG</sequence>
<comment type="caution">
    <text evidence="2">The sequence shown here is derived from an EMBL/GenBank/DDBJ whole genome shotgun (WGS) entry which is preliminary data.</text>
</comment>
<reference evidence="2 3" key="1">
    <citation type="submission" date="2019-05" db="EMBL/GenBank/DDBJ databases">
        <title>Verrucobacter flavum gen. nov., sp. nov. a new member of the family Verrucomicrobiaceae.</title>
        <authorList>
            <person name="Szuroczki S."/>
            <person name="Abbaszade G."/>
            <person name="Szabo A."/>
            <person name="Felfoldi T."/>
            <person name="Schumann P."/>
            <person name="Boka K."/>
            <person name="Keki Z."/>
            <person name="Toumi M."/>
            <person name="Toth E."/>
        </authorList>
    </citation>
    <scope>NUCLEOTIDE SEQUENCE [LARGE SCALE GENOMIC DNA]</scope>
    <source>
        <strain evidence="2 3">MG-N-17</strain>
    </source>
</reference>
<evidence type="ECO:0000313" key="2">
    <source>
        <dbReference type="EMBL" id="TLD69367.1"/>
    </source>
</evidence>
<keyword evidence="1" id="KW-0472">Membrane</keyword>
<accession>A0A5R8KAS7</accession>
<name>A0A5R8KAS7_9BACT</name>
<dbReference type="Proteomes" id="UP000306196">
    <property type="component" value="Unassembled WGS sequence"/>
</dbReference>
<dbReference type="OrthoDB" id="877274at2"/>
<proteinExistence type="predicted"/>
<feature type="transmembrane region" description="Helical" evidence="1">
    <location>
        <begin position="141"/>
        <end position="164"/>
    </location>
</feature>
<keyword evidence="1" id="KW-0812">Transmembrane</keyword>
<protein>
    <recommendedName>
        <fullName evidence="4">Transmembrane protein</fullName>
    </recommendedName>
</protein>
<dbReference type="RefSeq" id="WP_138087784.1">
    <property type="nucleotide sequence ID" value="NZ_VAUV01000014.1"/>
</dbReference>
<dbReference type="AlphaFoldDB" id="A0A5R8KAS7"/>
<feature type="transmembrane region" description="Helical" evidence="1">
    <location>
        <begin position="117"/>
        <end position="135"/>
    </location>
</feature>
<keyword evidence="3" id="KW-1185">Reference proteome</keyword>
<dbReference type="EMBL" id="VAUV01000014">
    <property type="protein sequence ID" value="TLD69367.1"/>
    <property type="molecule type" value="Genomic_DNA"/>
</dbReference>
<keyword evidence="1" id="KW-1133">Transmembrane helix</keyword>
<evidence type="ECO:0008006" key="4">
    <source>
        <dbReference type="Google" id="ProtNLM"/>
    </source>
</evidence>
<gene>
    <name evidence="2" type="ORF">FEM03_18540</name>
</gene>
<organism evidence="2 3">
    <name type="scientific">Phragmitibacter flavus</name>
    <dbReference type="NCBI Taxonomy" id="2576071"/>
    <lineage>
        <taxon>Bacteria</taxon>
        <taxon>Pseudomonadati</taxon>
        <taxon>Verrucomicrobiota</taxon>
        <taxon>Verrucomicrobiia</taxon>
        <taxon>Verrucomicrobiales</taxon>
        <taxon>Verrucomicrobiaceae</taxon>
        <taxon>Phragmitibacter</taxon>
    </lineage>
</organism>